<keyword evidence="3" id="KW-1185">Reference proteome</keyword>
<reference evidence="2 3" key="1">
    <citation type="submission" date="2015-12" db="EMBL/GenBank/DDBJ databases">
        <title>The genome of Folsomia candida.</title>
        <authorList>
            <person name="Faddeeva A."/>
            <person name="Derks M.F."/>
            <person name="Anvar Y."/>
            <person name="Smit S."/>
            <person name="Van Straalen N."/>
            <person name="Roelofs D."/>
        </authorList>
    </citation>
    <scope>NUCLEOTIDE SEQUENCE [LARGE SCALE GENOMIC DNA]</scope>
    <source>
        <strain evidence="2 3">VU population</strain>
        <tissue evidence="2">Whole body</tissue>
    </source>
</reference>
<name>A0A226EX44_FOLCA</name>
<dbReference type="OrthoDB" id="6341381at2759"/>
<dbReference type="AlphaFoldDB" id="A0A226EX44"/>
<feature type="transmembrane region" description="Helical" evidence="1">
    <location>
        <begin position="162"/>
        <end position="184"/>
    </location>
</feature>
<evidence type="ECO:0000313" key="3">
    <source>
        <dbReference type="Proteomes" id="UP000198287"/>
    </source>
</evidence>
<protein>
    <submittedName>
        <fullName evidence="2">Large neutral amino acids transporter small subunit 4</fullName>
    </submittedName>
</protein>
<feature type="transmembrane region" description="Helical" evidence="1">
    <location>
        <begin position="7"/>
        <end position="27"/>
    </location>
</feature>
<dbReference type="PANTHER" id="PTHR20765">
    <property type="entry name" value="SOLUTE CARRIER FAMILY 43 MEMBER 3-RELATED"/>
    <property type="match status" value="1"/>
</dbReference>
<dbReference type="OMA" id="INHIEIS"/>
<feature type="transmembrane region" description="Helical" evidence="1">
    <location>
        <begin position="196"/>
        <end position="215"/>
    </location>
</feature>
<dbReference type="SUPFAM" id="SSF103473">
    <property type="entry name" value="MFS general substrate transporter"/>
    <property type="match status" value="1"/>
</dbReference>
<dbReference type="InterPro" id="IPR027197">
    <property type="entry name" value="SLC43A3"/>
</dbReference>
<keyword evidence="1" id="KW-1133">Transmembrane helix</keyword>
<dbReference type="Proteomes" id="UP000198287">
    <property type="component" value="Unassembled WGS sequence"/>
</dbReference>
<dbReference type="EMBL" id="LNIX01000001">
    <property type="protein sequence ID" value="OXA61644.1"/>
    <property type="molecule type" value="Genomic_DNA"/>
</dbReference>
<feature type="transmembrane region" description="Helical" evidence="1">
    <location>
        <begin position="129"/>
        <end position="150"/>
    </location>
</feature>
<feature type="transmembrane region" description="Helical" evidence="1">
    <location>
        <begin position="104"/>
        <end position="123"/>
    </location>
</feature>
<evidence type="ECO:0000256" key="1">
    <source>
        <dbReference type="SAM" id="Phobius"/>
    </source>
</evidence>
<accession>A0A226EX44</accession>
<gene>
    <name evidence="2" type="ORF">Fcan01_00722</name>
</gene>
<comment type="caution">
    <text evidence="2">The sequence shown here is derived from an EMBL/GenBank/DDBJ whole genome shotgun (WGS) entry which is preliminary data.</text>
</comment>
<keyword evidence="1" id="KW-0812">Transmembrane</keyword>
<evidence type="ECO:0000313" key="2">
    <source>
        <dbReference type="EMBL" id="OXA61644.1"/>
    </source>
</evidence>
<feature type="transmembrane region" description="Helical" evidence="1">
    <location>
        <begin position="77"/>
        <end position="97"/>
    </location>
</feature>
<dbReference type="Gene3D" id="1.20.1250.20">
    <property type="entry name" value="MFS general substrate transporter like domains"/>
    <property type="match status" value="1"/>
</dbReference>
<organism evidence="2 3">
    <name type="scientific">Folsomia candida</name>
    <name type="common">Springtail</name>
    <dbReference type="NCBI Taxonomy" id="158441"/>
    <lineage>
        <taxon>Eukaryota</taxon>
        <taxon>Metazoa</taxon>
        <taxon>Ecdysozoa</taxon>
        <taxon>Arthropoda</taxon>
        <taxon>Hexapoda</taxon>
        <taxon>Collembola</taxon>
        <taxon>Entomobryomorpha</taxon>
        <taxon>Isotomoidea</taxon>
        <taxon>Isotomidae</taxon>
        <taxon>Proisotominae</taxon>
        <taxon>Folsomia</taxon>
    </lineage>
</organism>
<keyword evidence="1" id="KW-0472">Membrane</keyword>
<sequence length="229" mass="25399">MQLWRRIVYIGIGFFESLTVTGILFGWPALLHMFQIEGIYSHFCIEDGFQVQNVTAQSATTIPTIIRCSRQDNMFGLLYSVMIATYGIPSALIGFSLDYAGLRFTRIMGTLMMIGGFIFVGLATAANPWMVWPGMLLISFGSNGMRLCSLQCGNAWPEKRSTIMFCYTSAHAASTLVFLMFQYANAAGISLRSTSLAMSIVCGVTLISSFILPKMKTNQSKILRKIQSR</sequence>
<dbReference type="PANTHER" id="PTHR20765:SF1">
    <property type="entry name" value="EQUILIBRATIVE NUCLEOBASE TRANSPORTER 1"/>
    <property type="match status" value="1"/>
</dbReference>
<proteinExistence type="predicted"/>
<dbReference type="InterPro" id="IPR036259">
    <property type="entry name" value="MFS_trans_sf"/>
</dbReference>